<reference evidence="2" key="1">
    <citation type="journal article" date="2014" name="Science">
        <title>Ancient hybridizations among the ancestral genomes of bread wheat.</title>
        <authorList>
            <consortium name="International Wheat Genome Sequencing Consortium,"/>
            <person name="Marcussen T."/>
            <person name="Sandve S.R."/>
            <person name="Heier L."/>
            <person name="Spannagl M."/>
            <person name="Pfeifer M."/>
            <person name="Jakobsen K.S."/>
            <person name="Wulff B.B."/>
            <person name="Steuernagel B."/>
            <person name="Mayer K.F."/>
            <person name="Olsen O.A."/>
        </authorList>
    </citation>
    <scope>NUCLEOTIDE SEQUENCE [LARGE SCALE GENOMIC DNA]</scope>
    <source>
        <strain evidence="2">cv. AL8/78</strain>
    </source>
</reference>
<evidence type="ECO:0008006" key="3">
    <source>
        <dbReference type="Google" id="ProtNLM"/>
    </source>
</evidence>
<proteinExistence type="predicted"/>
<dbReference type="AlphaFoldDB" id="A0A453ILA3"/>
<accession>A0A453ILA3</accession>
<sequence>DLQCSLTARYELTLSKINQYYKQRSKKNWVSKGDRNTKFFHQAVIKRRKRNTICSIKDEHDLIHCNPTAFMQTFVNYFNYIFSSPNENVFPSFPLHQRYNHNNDPTYSIPDNAEILQILKDMKLNASPGPDGFNVEFYLATWDWIGEEVTHLVTNFYQTTTLPSHINNTNIALIPKKLVPYFLLIIG</sequence>
<protein>
    <recommendedName>
        <fullName evidence="3">Reverse transcriptase domain-containing protein</fullName>
    </recommendedName>
</protein>
<reference evidence="2" key="2">
    <citation type="journal article" date="2017" name="Nat. Plants">
        <title>The Aegilops tauschii genome reveals multiple impacts of transposons.</title>
        <authorList>
            <person name="Zhao G."/>
            <person name="Zou C."/>
            <person name="Li K."/>
            <person name="Wang K."/>
            <person name="Li T."/>
            <person name="Gao L."/>
            <person name="Zhang X."/>
            <person name="Wang H."/>
            <person name="Yang Z."/>
            <person name="Liu X."/>
            <person name="Jiang W."/>
            <person name="Mao L."/>
            <person name="Kong X."/>
            <person name="Jiao Y."/>
            <person name="Jia J."/>
        </authorList>
    </citation>
    <scope>NUCLEOTIDE SEQUENCE [LARGE SCALE GENOMIC DNA]</scope>
    <source>
        <strain evidence="2">cv. AL8/78</strain>
    </source>
</reference>
<dbReference type="EnsemblPlants" id="AET4Gv20602600.1">
    <property type="protein sequence ID" value="AET4Gv20602600.1"/>
    <property type="gene ID" value="AET4Gv20602600"/>
</dbReference>
<reference evidence="1" key="5">
    <citation type="journal article" date="2021" name="G3 (Bethesda)">
        <title>Aegilops tauschii genome assembly Aet v5.0 features greater sequence contiguity and improved annotation.</title>
        <authorList>
            <person name="Wang L."/>
            <person name="Zhu T."/>
            <person name="Rodriguez J.C."/>
            <person name="Deal K.R."/>
            <person name="Dubcovsky J."/>
            <person name="McGuire P.E."/>
            <person name="Lux T."/>
            <person name="Spannagl M."/>
            <person name="Mayer K.F.X."/>
            <person name="Baldrich P."/>
            <person name="Meyers B.C."/>
            <person name="Huo N."/>
            <person name="Gu Y.Q."/>
            <person name="Zhou H."/>
            <person name="Devos K.M."/>
            <person name="Bennetzen J.L."/>
            <person name="Unver T."/>
            <person name="Budak H."/>
            <person name="Gulick P.J."/>
            <person name="Galiba G."/>
            <person name="Kalapos B."/>
            <person name="Nelson D.R."/>
            <person name="Li P."/>
            <person name="You F.M."/>
            <person name="Luo M.C."/>
            <person name="Dvorak J."/>
        </authorList>
    </citation>
    <scope>NUCLEOTIDE SEQUENCE [LARGE SCALE GENOMIC DNA]</scope>
    <source>
        <strain evidence="1">cv. AL8/78</strain>
    </source>
</reference>
<evidence type="ECO:0000313" key="1">
    <source>
        <dbReference type="EnsemblPlants" id="AET4Gv20602600.1"/>
    </source>
</evidence>
<reference evidence="1" key="4">
    <citation type="submission" date="2019-03" db="UniProtKB">
        <authorList>
            <consortium name="EnsemblPlants"/>
        </authorList>
    </citation>
    <scope>IDENTIFICATION</scope>
</reference>
<reference evidence="1" key="3">
    <citation type="journal article" date="2017" name="Nature">
        <title>Genome sequence of the progenitor of the wheat D genome Aegilops tauschii.</title>
        <authorList>
            <person name="Luo M.C."/>
            <person name="Gu Y.Q."/>
            <person name="Puiu D."/>
            <person name="Wang H."/>
            <person name="Twardziok S.O."/>
            <person name="Deal K.R."/>
            <person name="Huo N."/>
            <person name="Zhu T."/>
            <person name="Wang L."/>
            <person name="Wang Y."/>
            <person name="McGuire P.E."/>
            <person name="Liu S."/>
            <person name="Long H."/>
            <person name="Ramasamy R.K."/>
            <person name="Rodriguez J.C."/>
            <person name="Van S.L."/>
            <person name="Yuan L."/>
            <person name="Wang Z."/>
            <person name="Xia Z."/>
            <person name="Xiao L."/>
            <person name="Anderson O.D."/>
            <person name="Ouyang S."/>
            <person name="Liang Y."/>
            <person name="Zimin A.V."/>
            <person name="Pertea G."/>
            <person name="Qi P."/>
            <person name="Bennetzen J.L."/>
            <person name="Dai X."/>
            <person name="Dawson M.W."/>
            <person name="Muller H.G."/>
            <person name="Kugler K."/>
            <person name="Rivarola-Duarte L."/>
            <person name="Spannagl M."/>
            <person name="Mayer K.F.X."/>
            <person name="Lu F.H."/>
            <person name="Bevan M.W."/>
            <person name="Leroy P."/>
            <person name="Li P."/>
            <person name="You F.M."/>
            <person name="Sun Q."/>
            <person name="Liu Z."/>
            <person name="Lyons E."/>
            <person name="Wicker T."/>
            <person name="Salzberg S.L."/>
            <person name="Devos K.M."/>
            <person name="Dvorak J."/>
        </authorList>
    </citation>
    <scope>NUCLEOTIDE SEQUENCE [LARGE SCALE GENOMIC DNA]</scope>
    <source>
        <strain evidence="1">cv. AL8/78</strain>
    </source>
</reference>
<organism evidence="1 2">
    <name type="scientific">Aegilops tauschii subsp. strangulata</name>
    <name type="common">Goatgrass</name>
    <dbReference type="NCBI Taxonomy" id="200361"/>
    <lineage>
        <taxon>Eukaryota</taxon>
        <taxon>Viridiplantae</taxon>
        <taxon>Streptophyta</taxon>
        <taxon>Embryophyta</taxon>
        <taxon>Tracheophyta</taxon>
        <taxon>Spermatophyta</taxon>
        <taxon>Magnoliopsida</taxon>
        <taxon>Liliopsida</taxon>
        <taxon>Poales</taxon>
        <taxon>Poaceae</taxon>
        <taxon>BOP clade</taxon>
        <taxon>Pooideae</taxon>
        <taxon>Triticodae</taxon>
        <taxon>Triticeae</taxon>
        <taxon>Triticinae</taxon>
        <taxon>Aegilops</taxon>
    </lineage>
</organism>
<evidence type="ECO:0000313" key="2">
    <source>
        <dbReference type="Proteomes" id="UP000015105"/>
    </source>
</evidence>
<dbReference type="Proteomes" id="UP000015105">
    <property type="component" value="Chromosome 4D"/>
</dbReference>
<name>A0A453ILA3_AEGTS</name>
<keyword evidence="2" id="KW-1185">Reference proteome</keyword>
<dbReference type="STRING" id="200361.A0A453ILA3"/>
<dbReference type="Gramene" id="AET4Gv20602600.1">
    <property type="protein sequence ID" value="AET4Gv20602600.1"/>
    <property type="gene ID" value="AET4Gv20602600"/>
</dbReference>